<organism evidence="6 7">
    <name type="scientific">Laodelphax striatellus</name>
    <name type="common">Small brown planthopper</name>
    <name type="synonym">Delphax striatella</name>
    <dbReference type="NCBI Taxonomy" id="195883"/>
    <lineage>
        <taxon>Eukaryota</taxon>
        <taxon>Metazoa</taxon>
        <taxon>Ecdysozoa</taxon>
        <taxon>Arthropoda</taxon>
        <taxon>Hexapoda</taxon>
        <taxon>Insecta</taxon>
        <taxon>Pterygota</taxon>
        <taxon>Neoptera</taxon>
        <taxon>Paraneoptera</taxon>
        <taxon>Hemiptera</taxon>
        <taxon>Auchenorrhyncha</taxon>
        <taxon>Fulgoroidea</taxon>
        <taxon>Delphacidae</taxon>
        <taxon>Criomorphinae</taxon>
        <taxon>Laodelphax</taxon>
    </lineage>
</organism>
<feature type="domain" description="LRRCT" evidence="5">
    <location>
        <begin position="310"/>
        <end position="364"/>
    </location>
</feature>
<dbReference type="SMART" id="SM00365">
    <property type="entry name" value="LRR_SD22"/>
    <property type="match status" value="8"/>
</dbReference>
<feature type="domain" description="LRRCT" evidence="5">
    <location>
        <begin position="828"/>
        <end position="884"/>
    </location>
</feature>
<dbReference type="OrthoDB" id="635273at2759"/>
<dbReference type="InParanoid" id="A0A482XFM3"/>
<comment type="caution">
    <text evidence="6">The sequence shown here is derived from an EMBL/GenBank/DDBJ whole genome shotgun (WGS) entry which is preliminary data.</text>
</comment>
<keyword evidence="2" id="KW-0732">Signal</keyword>
<dbReference type="Proteomes" id="UP000291343">
    <property type="component" value="Unassembled WGS sequence"/>
</dbReference>
<dbReference type="PROSITE" id="PS51450">
    <property type="entry name" value="LRR"/>
    <property type="match status" value="7"/>
</dbReference>
<dbReference type="Pfam" id="PF13306">
    <property type="entry name" value="LRR_5"/>
    <property type="match status" value="1"/>
</dbReference>
<keyword evidence="4" id="KW-1133">Transmembrane helix</keyword>
<proteinExistence type="predicted"/>
<gene>
    <name evidence="6" type="ORF">LSTR_LSTR003801</name>
</gene>
<dbReference type="SMART" id="SM00369">
    <property type="entry name" value="LRR_TYP"/>
    <property type="match status" value="16"/>
</dbReference>
<dbReference type="SMART" id="SM00082">
    <property type="entry name" value="LRRCT"/>
    <property type="match status" value="2"/>
</dbReference>
<keyword evidence="4" id="KW-0472">Membrane</keyword>
<evidence type="ECO:0000256" key="3">
    <source>
        <dbReference type="ARBA" id="ARBA00022737"/>
    </source>
</evidence>
<keyword evidence="3" id="KW-0677">Repeat</keyword>
<dbReference type="SMR" id="A0A482XFM3"/>
<dbReference type="SUPFAM" id="SSF52058">
    <property type="entry name" value="L domain-like"/>
    <property type="match status" value="3"/>
</dbReference>
<evidence type="ECO:0000313" key="7">
    <source>
        <dbReference type="Proteomes" id="UP000291343"/>
    </source>
</evidence>
<dbReference type="GO" id="GO:0005886">
    <property type="term" value="C:plasma membrane"/>
    <property type="evidence" value="ECO:0007669"/>
    <property type="project" value="TreeGrafter"/>
</dbReference>
<feature type="transmembrane region" description="Helical" evidence="4">
    <location>
        <begin position="899"/>
        <end position="920"/>
    </location>
</feature>
<dbReference type="Pfam" id="PF13855">
    <property type="entry name" value="LRR_8"/>
    <property type="match status" value="4"/>
</dbReference>
<evidence type="ECO:0000259" key="5">
    <source>
        <dbReference type="SMART" id="SM00082"/>
    </source>
</evidence>
<dbReference type="PRINTS" id="PR00019">
    <property type="entry name" value="LEURICHRPT"/>
</dbReference>
<dbReference type="InterPro" id="IPR000483">
    <property type="entry name" value="Cys-rich_flank_reg_C"/>
</dbReference>
<keyword evidence="4" id="KW-0812">Transmembrane</keyword>
<dbReference type="PANTHER" id="PTHR24369:SF210">
    <property type="entry name" value="CHAOPTIN-RELATED"/>
    <property type="match status" value="1"/>
</dbReference>
<protein>
    <recommendedName>
        <fullName evidence="5">LRRCT domain-containing protein</fullName>
    </recommendedName>
</protein>
<dbReference type="EMBL" id="QKKF02011224">
    <property type="protein sequence ID" value="RZF44161.1"/>
    <property type="molecule type" value="Genomic_DNA"/>
</dbReference>
<dbReference type="InterPro" id="IPR032675">
    <property type="entry name" value="LRR_dom_sf"/>
</dbReference>
<keyword evidence="7" id="KW-1185">Reference proteome</keyword>
<dbReference type="Gene3D" id="3.80.10.10">
    <property type="entry name" value="Ribonuclease Inhibitor"/>
    <property type="match status" value="5"/>
</dbReference>
<evidence type="ECO:0000313" key="6">
    <source>
        <dbReference type="EMBL" id="RZF44161.1"/>
    </source>
</evidence>
<accession>A0A482XFM3</accession>
<dbReference type="AlphaFoldDB" id="A0A482XFM3"/>
<evidence type="ECO:0000256" key="4">
    <source>
        <dbReference type="SAM" id="Phobius"/>
    </source>
</evidence>
<evidence type="ECO:0000256" key="1">
    <source>
        <dbReference type="ARBA" id="ARBA00022614"/>
    </source>
</evidence>
<keyword evidence="1" id="KW-0433">Leucine-rich repeat</keyword>
<reference evidence="6 7" key="1">
    <citation type="journal article" date="2017" name="Gigascience">
        <title>Genome sequence of the small brown planthopper, Laodelphax striatellus.</title>
        <authorList>
            <person name="Zhu J."/>
            <person name="Jiang F."/>
            <person name="Wang X."/>
            <person name="Yang P."/>
            <person name="Bao Y."/>
            <person name="Zhao W."/>
            <person name="Wang W."/>
            <person name="Lu H."/>
            <person name="Wang Q."/>
            <person name="Cui N."/>
            <person name="Li J."/>
            <person name="Chen X."/>
            <person name="Luo L."/>
            <person name="Yu J."/>
            <person name="Kang L."/>
            <person name="Cui F."/>
        </authorList>
    </citation>
    <scope>NUCLEOTIDE SEQUENCE [LARGE SCALE GENOMIC DNA]</scope>
    <source>
        <strain evidence="6">Lst14</strain>
    </source>
</reference>
<dbReference type="STRING" id="195883.A0A482XFM3"/>
<sequence>MMIQYSSVYVRYVSQHDCIKFKISSLDVSHNHIEKVPRLPVLARLKKLNLRDNNIKLIEERAFSDLRSLEFLDLSFNFLKGLTRLRADVLSGNSTYNLYGPLKIKVLLLGFNRITSLNANSFEFLPYLQELQLSGNPLKSAAYELDFLQAINSVATLQILDLAKTGISSLSGRYLKHLALKKLYLNGNEFTAVPDSLQFLSSLEFININENPIRELNRESFHGLVNLKGIVVSGMPNLTAIKAGTFTNLFNLETLECSYNPKLCYIDEKAFTTNSSYGIRNVFLTNNKLRHLPKNLLRWSQLNRLELDGNPWSCDCKTQWLINFENRRNQSIISFNDLICREPPWLNGTQFGLLAHPFGKFMCDEVTKMKHDVDLTKMNPIILNLLLAFIAVECTYLDGVCDLCTCSRQQFIDNHEKISVNCTQRPRLARMLEISGTPSNYELTVSMQHMNLSSLQRNDRFERLNVSELYLDFNSMRALPSYLFSQYENLTVLGLSHNQIESISEEAFIGLKNLKVLNLSHNALQVFDILYLQSTPSLLHLDLSHNSIFEISPSVSLKLKSLVRLDLTANKISEFPATAFESLEFLSYLNFSKNALKTLPPSALVKQKFLNILDLSDNQLKDLKPDAFGHDNVISRLSLRHNLLSNVSFITKLQRLSFVDLSFNSLVEFRLNDNSSVRSLLVGNNSLTSIESIIKHLPNVERIDASWNQISKLPKSIGSSLKELVIDDSAITSLQPRPPGSGSLQFLSLSNLKHLVRLPPNAFEGLFNTSNGTCNSLRIANSGLKTIEMSALQNTNLCELDLSGNQLTSLSGYVIKWDQMQKINLQNNPWHCTCEVQKLLNRVVTKLYHTDQEMLEELRCASPVYLAGTRLVHWYNRSEATLCVKADPHQVTLISSTSMILIDLFLGIIVVTLVFTGFYLQRKAIKQRRSKRNRRF</sequence>
<name>A0A482XFM3_LAOST</name>
<dbReference type="InterPro" id="IPR050541">
    <property type="entry name" value="LRR_TM_domain-containing"/>
</dbReference>
<dbReference type="InterPro" id="IPR003591">
    <property type="entry name" value="Leu-rich_rpt_typical-subtyp"/>
</dbReference>
<evidence type="ECO:0000256" key="2">
    <source>
        <dbReference type="ARBA" id="ARBA00022729"/>
    </source>
</evidence>
<dbReference type="InterPro" id="IPR026906">
    <property type="entry name" value="LRR_5"/>
</dbReference>
<dbReference type="SMART" id="SM00364">
    <property type="entry name" value="LRR_BAC"/>
    <property type="match status" value="11"/>
</dbReference>
<dbReference type="InterPro" id="IPR001611">
    <property type="entry name" value="Leu-rich_rpt"/>
</dbReference>
<dbReference type="PANTHER" id="PTHR24369">
    <property type="entry name" value="ANTIGEN BSP, PUTATIVE-RELATED"/>
    <property type="match status" value="1"/>
</dbReference>